<keyword evidence="7" id="KW-1185">Reference proteome</keyword>
<protein>
    <submittedName>
        <fullName evidence="6">Tricarballylate dehydrogenase</fullName>
    </submittedName>
</protein>
<dbReference type="GO" id="GO:0033765">
    <property type="term" value="F:steroid dehydrogenase activity, acting on the CH-CH group of donors"/>
    <property type="evidence" value="ECO:0007669"/>
    <property type="project" value="UniProtKB-ARBA"/>
</dbReference>
<dbReference type="Gene3D" id="3.50.50.60">
    <property type="entry name" value="FAD/NAD(P)-binding domain"/>
    <property type="match status" value="1"/>
</dbReference>
<dbReference type="SUPFAM" id="SSF56425">
    <property type="entry name" value="Succinate dehydrogenase/fumarate reductase flavoprotein, catalytic domain"/>
    <property type="match status" value="1"/>
</dbReference>
<keyword evidence="2" id="KW-0285">Flavoprotein</keyword>
<sequence>MSLTSELNYDVVVVGAGNAALCAAIASRESGANVLVLEKGPKHKRGGNSYFTDGAIRFAFKGLNDLREVIPDITDEEANKINMPPYTAEKYLNDLMGATGGKSDPELAEHLVTQSYETIKWMHKHKVDFDLIYDNQSFEKDGIYHFWGGLPVKTRGRGVGLIEQLNDRAEQLGIDVWYESPAFKINKGNNQVSSIVVNKYGEEVTVHTKSIILACGSFEANKKLRTENLGKHWADIIVRGTEYNTGDGLSMAIEAGAQPYGEWNGGHAIGTDANAPRVGDFTKPGDIYKKHSYPLGIMINKDGHRFVDEGADFRNYTYAKYGREILKQPDQIAYQIYDTQVRPMLRDEYDREEATCYKADTIEELAEQLDVDKQQFVQTVEQYNNAVQKGQYEPSEKDGKGTKGITLPKSNWALKIEKGPFYAFPVTCGITFCFGGVKANKHGEVLDSYYEPIKGLYASGEMIGGIFYQNYPGGSGLMSGAVFGKTAGTSAGKYVKEQFVYD</sequence>
<dbReference type="PANTHER" id="PTHR43400">
    <property type="entry name" value="FUMARATE REDUCTASE"/>
    <property type="match status" value="1"/>
</dbReference>
<feature type="domain" description="FAD-dependent oxidoreductase 2 FAD-binding" evidence="5">
    <location>
        <begin position="10"/>
        <end position="475"/>
    </location>
</feature>
<dbReference type="RefSeq" id="WP_090237147.1">
    <property type="nucleotide sequence ID" value="NZ_FOJW01000007.1"/>
</dbReference>
<evidence type="ECO:0000256" key="2">
    <source>
        <dbReference type="ARBA" id="ARBA00022630"/>
    </source>
</evidence>
<dbReference type="InterPro" id="IPR027477">
    <property type="entry name" value="Succ_DH/fumarate_Rdtase_cat_sf"/>
</dbReference>
<dbReference type="Gene3D" id="3.90.700.10">
    <property type="entry name" value="Succinate dehydrogenase/fumarate reductase flavoprotein, catalytic domain"/>
    <property type="match status" value="1"/>
</dbReference>
<keyword evidence="4" id="KW-0560">Oxidoreductase</keyword>
<dbReference type="OrthoDB" id="9806724at2"/>
<evidence type="ECO:0000256" key="3">
    <source>
        <dbReference type="ARBA" id="ARBA00022827"/>
    </source>
</evidence>
<accession>A0A1I0YAQ7</accession>
<dbReference type="Proteomes" id="UP000198642">
    <property type="component" value="Unassembled WGS sequence"/>
</dbReference>
<dbReference type="STRING" id="237679.SAMN04488072_10717"/>
<dbReference type="PANTHER" id="PTHR43400:SF7">
    <property type="entry name" value="FAD-DEPENDENT OXIDOREDUCTASE 2 FAD BINDING DOMAIN-CONTAINING PROTEIN"/>
    <property type="match status" value="1"/>
</dbReference>
<evidence type="ECO:0000313" key="7">
    <source>
        <dbReference type="Proteomes" id="UP000198642"/>
    </source>
</evidence>
<reference evidence="6 7" key="1">
    <citation type="submission" date="2016-10" db="EMBL/GenBank/DDBJ databases">
        <authorList>
            <person name="de Groot N.N."/>
        </authorList>
    </citation>
    <scope>NUCLEOTIDE SEQUENCE [LARGE SCALE GENOMIC DNA]</scope>
    <source>
        <strain evidence="6 7">CGMCC 1.3702</strain>
    </source>
</reference>
<evidence type="ECO:0000256" key="4">
    <source>
        <dbReference type="ARBA" id="ARBA00023002"/>
    </source>
</evidence>
<organism evidence="6 7">
    <name type="scientific">Lentibacillus halodurans</name>
    <dbReference type="NCBI Taxonomy" id="237679"/>
    <lineage>
        <taxon>Bacteria</taxon>
        <taxon>Bacillati</taxon>
        <taxon>Bacillota</taxon>
        <taxon>Bacilli</taxon>
        <taxon>Bacillales</taxon>
        <taxon>Bacillaceae</taxon>
        <taxon>Lentibacillus</taxon>
    </lineage>
</organism>
<comment type="cofactor">
    <cofactor evidence="1">
        <name>FAD</name>
        <dbReference type="ChEBI" id="CHEBI:57692"/>
    </cofactor>
</comment>
<evidence type="ECO:0000259" key="5">
    <source>
        <dbReference type="Pfam" id="PF00890"/>
    </source>
</evidence>
<dbReference type="NCBIfam" id="NF006130">
    <property type="entry name" value="PRK08274.1"/>
    <property type="match status" value="1"/>
</dbReference>
<dbReference type="AlphaFoldDB" id="A0A1I0YAQ7"/>
<dbReference type="InterPro" id="IPR003953">
    <property type="entry name" value="FAD-dep_OxRdtase_2_FAD-bd"/>
</dbReference>
<evidence type="ECO:0000256" key="1">
    <source>
        <dbReference type="ARBA" id="ARBA00001974"/>
    </source>
</evidence>
<dbReference type="EMBL" id="FOJW01000007">
    <property type="protein sequence ID" value="SFB10374.1"/>
    <property type="molecule type" value="Genomic_DNA"/>
</dbReference>
<gene>
    <name evidence="6" type="ORF">SAMN04488072_10717</name>
</gene>
<proteinExistence type="predicted"/>
<name>A0A1I0YAQ7_9BACI</name>
<dbReference type="InterPro" id="IPR050315">
    <property type="entry name" value="FAD-oxidoreductase_2"/>
</dbReference>
<keyword evidence="3" id="KW-0274">FAD</keyword>
<dbReference type="Pfam" id="PF00890">
    <property type="entry name" value="FAD_binding_2"/>
    <property type="match status" value="1"/>
</dbReference>
<dbReference type="InterPro" id="IPR036188">
    <property type="entry name" value="FAD/NAD-bd_sf"/>
</dbReference>
<evidence type="ECO:0000313" key="6">
    <source>
        <dbReference type="EMBL" id="SFB10374.1"/>
    </source>
</evidence>
<dbReference type="SUPFAM" id="SSF51905">
    <property type="entry name" value="FAD/NAD(P)-binding domain"/>
    <property type="match status" value="1"/>
</dbReference>